<sequence length="121" mass="13980">MSYWKPWAVNTFMLYNLNAVKMLTTDYRKTPEFKWTKESPELYLKVLQLQNELREAGVAWHNPFSNECNADFSCCEGHGPGVHTFVPSIYTIQKDAILGFADFMGIDALDVNYFISIFLKP</sequence>
<protein>
    <submittedName>
        <fullName evidence="1">Uncharacterized protein</fullName>
    </submittedName>
</protein>
<dbReference type="Proteomes" id="UP000198598">
    <property type="component" value="Unassembled WGS sequence"/>
</dbReference>
<name>A0A1I1SPE0_9BACT</name>
<proteinExistence type="predicted"/>
<keyword evidence="2" id="KW-1185">Reference proteome</keyword>
<evidence type="ECO:0000313" key="2">
    <source>
        <dbReference type="Proteomes" id="UP000198598"/>
    </source>
</evidence>
<dbReference type="AlphaFoldDB" id="A0A1I1SPE0"/>
<accession>A0A1I1SPE0</accession>
<organism evidence="1 2">
    <name type="scientific">Spirosoma endophyticum</name>
    <dbReference type="NCBI Taxonomy" id="662367"/>
    <lineage>
        <taxon>Bacteria</taxon>
        <taxon>Pseudomonadati</taxon>
        <taxon>Bacteroidota</taxon>
        <taxon>Cytophagia</taxon>
        <taxon>Cytophagales</taxon>
        <taxon>Cytophagaceae</taxon>
        <taxon>Spirosoma</taxon>
    </lineage>
</organism>
<evidence type="ECO:0000313" key="1">
    <source>
        <dbReference type="EMBL" id="SFD46598.1"/>
    </source>
</evidence>
<gene>
    <name evidence="1" type="ORF">SAMN05216167_105132</name>
</gene>
<reference evidence="1 2" key="1">
    <citation type="submission" date="2016-10" db="EMBL/GenBank/DDBJ databases">
        <authorList>
            <person name="de Groot N.N."/>
        </authorList>
    </citation>
    <scope>NUCLEOTIDE SEQUENCE [LARGE SCALE GENOMIC DNA]</scope>
    <source>
        <strain evidence="1 2">DSM 26130</strain>
    </source>
</reference>
<dbReference type="RefSeq" id="WP_093827507.1">
    <property type="nucleotide sequence ID" value="NZ_FOLQ01000005.1"/>
</dbReference>
<dbReference type="STRING" id="662367.SAMN05216167_105132"/>
<dbReference type="EMBL" id="FOLQ01000005">
    <property type="protein sequence ID" value="SFD46598.1"/>
    <property type="molecule type" value="Genomic_DNA"/>
</dbReference>